<keyword evidence="1" id="KW-0732">Signal</keyword>
<reference evidence="3 4" key="2">
    <citation type="submission" date="2016-03" db="EMBL/GenBank/DDBJ databases">
        <title>EvidentialGene: Evidence-directed Construction of Genes on Genomes.</title>
        <authorList>
            <person name="Gilbert D.G."/>
            <person name="Choi J.-H."/>
            <person name="Mockaitis K."/>
            <person name="Colbourne J."/>
            <person name="Pfrender M."/>
        </authorList>
    </citation>
    <scope>NUCLEOTIDE SEQUENCE [LARGE SCALE GENOMIC DNA]</scope>
    <source>
        <strain evidence="3 4">Xinb3</strain>
        <tissue evidence="3">Complete organism</tissue>
    </source>
</reference>
<accession>A0A0P6CMY3</accession>
<dbReference type="Proteomes" id="UP000076858">
    <property type="component" value="Unassembled WGS sequence"/>
</dbReference>
<proteinExistence type="predicted"/>
<reference evidence="2" key="1">
    <citation type="submission" date="2015-10" db="EMBL/GenBank/DDBJ databases">
        <title>EvidentialGene: Evidence-directed Construction of Complete mRNA Transcriptomes without Genomes.</title>
        <authorList>
            <person name="Gilbert D.G."/>
        </authorList>
    </citation>
    <scope>NUCLEOTIDE SEQUENCE</scope>
</reference>
<feature type="chain" id="PRO_5007982387" evidence="1">
    <location>
        <begin position="19"/>
        <end position="91"/>
    </location>
</feature>
<sequence length="91" mass="10278">MKLVIASVFAFLMAVSFAKPIHLYGYEDGPYDEYFGYGASPYYGYDLAHFGYDREISSYGYYVGPYPTNYGHEEFNDGHEGSADGHDNISE</sequence>
<evidence type="ECO:0000313" key="4">
    <source>
        <dbReference type="Proteomes" id="UP000076858"/>
    </source>
</evidence>
<protein>
    <submittedName>
        <fullName evidence="2">Uncharacterized protein</fullName>
    </submittedName>
</protein>
<name>A0A0P6CMY3_9CRUS</name>
<dbReference type="OrthoDB" id="10427677at2759"/>
<keyword evidence="4" id="KW-1185">Reference proteome</keyword>
<evidence type="ECO:0000313" key="2">
    <source>
        <dbReference type="EMBL" id="JAN05771.1"/>
    </source>
</evidence>
<feature type="signal peptide" evidence="1">
    <location>
        <begin position="1"/>
        <end position="18"/>
    </location>
</feature>
<dbReference type="EMBL" id="LRGB01000568">
    <property type="protein sequence ID" value="KZS17997.1"/>
    <property type="molecule type" value="Genomic_DNA"/>
</dbReference>
<organism evidence="2">
    <name type="scientific">Daphnia magna</name>
    <dbReference type="NCBI Taxonomy" id="35525"/>
    <lineage>
        <taxon>Eukaryota</taxon>
        <taxon>Metazoa</taxon>
        <taxon>Ecdysozoa</taxon>
        <taxon>Arthropoda</taxon>
        <taxon>Crustacea</taxon>
        <taxon>Branchiopoda</taxon>
        <taxon>Diplostraca</taxon>
        <taxon>Cladocera</taxon>
        <taxon>Anomopoda</taxon>
        <taxon>Daphniidae</taxon>
        <taxon>Daphnia</taxon>
    </lineage>
</organism>
<evidence type="ECO:0000313" key="3">
    <source>
        <dbReference type="EMBL" id="KZS17997.1"/>
    </source>
</evidence>
<gene>
    <name evidence="3" type="ORF">APZ42_016019</name>
</gene>
<dbReference type="EMBL" id="GDIQ01088966">
    <property type="protein sequence ID" value="JAN05771.1"/>
    <property type="molecule type" value="Transcribed_RNA"/>
</dbReference>
<dbReference type="AlphaFoldDB" id="A0A0P6CMY3"/>
<evidence type="ECO:0000256" key="1">
    <source>
        <dbReference type="SAM" id="SignalP"/>
    </source>
</evidence>